<organism evidence="1 2">
    <name type="scientific">Serratia ureilytica</name>
    <dbReference type="NCBI Taxonomy" id="300181"/>
    <lineage>
        <taxon>Bacteria</taxon>
        <taxon>Pseudomonadati</taxon>
        <taxon>Pseudomonadota</taxon>
        <taxon>Gammaproteobacteria</taxon>
        <taxon>Enterobacterales</taxon>
        <taxon>Yersiniaceae</taxon>
        <taxon>Serratia</taxon>
    </lineage>
</organism>
<dbReference type="EMBL" id="VOUP01000056">
    <property type="protein sequence ID" value="TXE22160.1"/>
    <property type="molecule type" value="Genomic_DNA"/>
</dbReference>
<comment type="caution">
    <text evidence="1">The sequence shown here is derived from an EMBL/GenBank/DDBJ whole genome shotgun (WGS) entry which is preliminary data.</text>
</comment>
<proteinExistence type="predicted"/>
<evidence type="ECO:0000313" key="2">
    <source>
        <dbReference type="Proteomes" id="UP000321307"/>
    </source>
</evidence>
<dbReference type="RefSeq" id="WP_147839277.1">
    <property type="nucleotide sequence ID" value="NZ_VOUP01000056.1"/>
</dbReference>
<gene>
    <name evidence="1" type="ORF">FOT63_25600</name>
</gene>
<accession>A0A9X9BY94</accession>
<reference evidence="1 2" key="1">
    <citation type="submission" date="2019-07" db="EMBL/GenBank/DDBJ databases">
        <title>Serratia strains were isolated from fresh produce.</title>
        <authorList>
            <person name="Cho G.-S."/>
            <person name="Stein M."/>
            <person name="Lee W."/>
            <person name="Suh S.H."/>
            <person name="Franz C.M.A.P."/>
        </authorList>
    </citation>
    <scope>NUCLEOTIDE SEQUENCE [LARGE SCALE GENOMIC DNA]</scope>
    <source>
        <strain evidence="1 2">S17</strain>
    </source>
</reference>
<sequence>MAAETKSQELNENWVQFTDGTQQMSLQVFGDAVRVVSSDGKPGAADDGFILNVGMWEITPPTVAWIRAHNTYSRIVYTVE</sequence>
<dbReference type="AlphaFoldDB" id="A0A9X9BY94"/>
<evidence type="ECO:0000313" key="1">
    <source>
        <dbReference type="EMBL" id="TXE22160.1"/>
    </source>
</evidence>
<protein>
    <submittedName>
        <fullName evidence="1">Uncharacterized protein</fullName>
    </submittedName>
</protein>
<name>A0A9X9BY94_9GAMM</name>
<dbReference type="Proteomes" id="UP000321307">
    <property type="component" value="Unassembled WGS sequence"/>
</dbReference>